<evidence type="ECO:0000313" key="2">
    <source>
        <dbReference type="Proteomes" id="UP000000378"/>
    </source>
</evidence>
<reference evidence="1 2" key="2">
    <citation type="journal article" date="2010" name="Stand. Genomic Sci.">
        <title>Complete genome sequence of Syntrophothermus lipocalidus type strain (TGB-C1).</title>
        <authorList>
            <person name="Djao O.D."/>
            <person name="Zhang X."/>
            <person name="Lucas S."/>
            <person name="Lapidus A."/>
            <person name="Del Rio T.G."/>
            <person name="Nolan M."/>
            <person name="Tice H."/>
            <person name="Cheng J.F."/>
            <person name="Han C."/>
            <person name="Tapia R."/>
            <person name="Goodwin L."/>
            <person name="Pitluck S."/>
            <person name="Liolios K."/>
            <person name="Ivanova N."/>
            <person name="Mavromatis K."/>
            <person name="Mikhailova N."/>
            <person name="Ovchinnikova G."/>
            <person name="Pati A."/>
            <person name="Brambilla E."/>
            <person name="Chen A."/>
            <person name="Palaniappan K."/>
            <person name="Land M."/>
            <person name="Hauser L."/>
            <person name="Chang Y.J."/>
            <person name="Jeffries C.D."/>
            <person name="Rohde M."/>
            <person name="Sikorski J."/>
            <person name="Spring S."/>
            <person name="Goker M."/>
            <person name="Detter J.C."/>
            <person name="Woyke T."/>
            <person name="Bristow J."/>
            <person name="Eisen J.A."/>
            <person name="Markowitz V."/>
            <person name="Hugenholtz P."/>
            <person name="Kyrpides N.C."/>
            <person name="Klenk H.P."/>
        </authorList>
    </citation>
    <scope>NUCLEOTIDE SEQUENCE [LARGE SCALE GENOMIC DNA]</scope>
    <source>
        <strain evidence="2">DSM 12680 / TGB-C1</strain>
    </source>
</reference>
<sequence length="217" mass="24926">MNPDVLFFLFLLLAFISLLAVGRRQNKPSKKPAPRPSDLSFEASDELGVPVETRPRPAFAVELPRYYHDVRLTLLVRDPEWLYAYWEIAPDRWEAIRHSYGDLATYDNICLRILELSDPRSHFDIRVKSLVGDWHIHVGKPNTPYYGILGLLTPSGFLPITVSNAVMTPRNDISTLGDEEWMMVNDYEQRIIERIGAIPFDATSPSFYDFEPGWKGD</sequence>
<dbReference type="RefSeq" id="WP_013174832.1">
    <property type="nucleotide sequence ID" value="NC_014220.1"/>
</dbReference>
<dbReference type="OrthoDB" id="9812700at2"/>
<accession>D7CL45</accession>
<dbReference type="STRING" id="643648.Slip_0647"/>
<dbReference type="KEGG" id="slp:Slip_0647"/>
<organism evidence="1 2">
    <name type="scientific">Syntrophothermus lipocalidus (strain DSM 12680 / TGB-C1)</name>
    <dbReference type="NCBI Taxonomy" id="643648"/>
    <lineage>
        <taxon>Bacteria</taxon>
        <taxon>Bacillati</taxon>
        <taxon>Bacillota</taxon>
        <taxon>Clostridia</taxon>
        <taxon>Eubacteriales</taxon>
        <taxon>Syntrophomonadaceae</taxon>
        <taxon>Syntrophothermus</taxon>
    </lineage>
</organism>
<dbReference type="AlphaFoldDB" id="D7CL45"/>
<dbReference type="Proteomes" id="UP000000378">
    <property type="component" value="Chromosome"/>
</dbReference>
<dbReference type="HOGENOM" id="CLU_1136598_0_0_9"/>
<keyword evidence="2" id="KW-1185">Reference proteome</keyword>
<dbReference type="InterPro" id="IPR032585">
    <property type="entry name" value="DUF4912"/>
</dbReference>
<gene>
    <name evidence="1" type="ordered locus">Slip_0647</name>
</gene>
<proteinExistence type="predicted"/>
<reference evidence="2" key="1">
    <citation type="journal article" date="2010" name="Stand. Genomic Sci.">
        <title>Complete genome sequence of Syntrophothermus lipocalidus type strain (TGB-C1T).</title>
        <authorList>
            <consortium name="US DOE Joint Genome Institute (JGI-PGF)"/>
            <person name="Djao O."/>
            <person name="Zhang X."/>
            <person name="Lucas S."/>
            <person name="Lapidus A."/>
            <person name="Glavina Del Rio T."/>
            <person name="Nolan M."/>
            <person name="Tice H."/>
            <person name="Cheng J."/>
            <person name="Han C."/>
            <person name="Tapia R."/>
            <person name="Goodwin L."/>
            <person name="Pitluck S."/>
            <person name="Liolios K."/>
            <person name="Ivanova N."/>
            <person name="Mavromatis K."/>
            <person name="Mikhailova N."/>
            <person name="Ovchinnikova G."/>
            <person name="Pati A."/>
            <person name="Brambilla E."/>
            <person name="Chen A."/>
            <person name="Palaniappan K."/>
            <person name="Land M."/>
            <person name="Hauser L."/>
            <person name="Chang Y."/>
            <person name="Jeffries C."/>
            <person name="Rohde M."/>
            <person name="Sikorski J."/>
            <person name="Spring S."/>
            <person name="Goker M."/>
            <person name="Detter J."/>
            <person name="Woyke T."/>
            <person name="Bristow J."/>
            <person name="Eisen J."/>
            <person name="Markowitz V."/>
            <person name="Hugenholtz P."/>
            <person name="Kyrpides N."/>
            <person name="Klenk H."/>
        </authorList>
    </citation>
    <scope>NUCLEOTIDE SEQUENCE [LARGE SCALE GENOMIC DNA]</scope>
    <source>
        <strain evidence="2">DSM 12680 / TGB-C1</strain>
    </source>
</reference>
<evidence type="ECO:0008006" key="3">
    <source>
        <dbReference type="Google" id="ProtNLM"/>
    </source>
</evidence>
<evidence type="ECO:0000313" key="1">
    <source>
        <dbReference type="EMBL" id="ADI01430.1"/>
    </source>
</evidence>
<protein>
    <recommendedName>
        <fullName evidence="3">DUF4912 domain-containing protein</fullName>
    </recommendedName>
</protein>
<name>D7CL45_SYNLT</name>
<dbReference type="eggNOG" id="COG3330">
    <property type="taxonomic scope" value="Bacteria"/>
</dbReference>
<dbReference type="Pfam" id="PF16258">
    <property type="entry name" value="DUF4912"/>
    <property type="match status" value="1"/>
</dbReference>
<dbReference type="EMBL" id="CP002048">
    <property type="protein sequence ID" value="ADI01430.1"/>
    <property type="molecule type" value="Genomic_DNA"/>
</dbReference>